<reference evidence="3" key="1">
    <citation type="journal article" date="2020" name="mSystems">
        <title>Genome- and Community-Level Interaction Insights into Carbon Utilization and Element Cycling Functions of Hydrothermarchaeota in Hydrothermal Sediment.</title>
        <authorList>
            <person name="Zhou Z."/>
            <person name="Liu Y."/>
            <person name="Xu W."/>
            <person name="Pan J."/>
            <person name="Luo Z.H."/>
            <person name="Li M."/>
        </authorList>
    </citation>
    <scope>NUCLEOTIDE SEQUENCE [LARGE SCALE GENOMIC DNA]</scope>
    <source>
        <strain evidence="3">SpSt-381</strain>
    </source>
</reference>
<evidence type="ECO:0008006" key="4">
    <source>
        <dbReference type="Google" id="ProtNLM"/>
    </source>
</evidence>
<dbReference type="AlphaFoldDB" id="A0A832MLB9"/>
<accession>A0A832MLB9</accession>
<dbReference type="Pfam" id="PF06202">
    <property type="entry name" value="GDE_C"/>
    <property type="match status" value="1"/>
</dbReference>
<sequence>MRTGQDVLPGSAGRGAEWLLSNGLGGSSSGTVAGTCARRTHALLVAASAHGRRFALLLGTDERLRAGGWSVDLAAPAVPGRPGAVCEGFTADPVPTWILRAGDVLLEKTVLLVPGHHAVAIGWRQLEGPDVVLTVSPLVVNRDPDGLQAETPHARGASQLVPGRLRIELPGPGPALTMWHNGAFMPARVWRTVEHADEAGEARHEAAFVPGYVEALMRPGSAFHVVASSEEDLFRALAREDRLGAPPPKTLAECMQALLRDEREQRAAWVRRALRGAAHVARRAARARAGAADAPVAEIACELPAGEDAPVHAGDGWTAPLASTLLAGLARRGHRLTIVASLPGGPERGADALRAVPALIAVGAFEPARAVVGGYLEYLDEGVAPEGFDPSDGTPRYGDPAPSLWLVRAAEHLARRSGDTAYARDVLAPALEGVVQAFRAGTRGGIRVDADGLLAAGEDGAKRADVNALWSRALVAMAQIARLAGRREHAAFYLAWARDHRAAFLERFWDEARGALHERIVDGAPVPGLGPGQLLALTLSPPLLDGERAARLLERVERKLATPFGLRDAPGAGSVRPEWLAHFVTATLRVRGRTPETRLAVRGWFDALRLARGAGVAQALPERYDVLPDGAARPAGDPVSIVAVAEVLRAWVEEVEHDAGAASAAAGPGAAATPVAG</sequence>
<gene>
    <name evidence="3" type="ORF">ENR23_08450</name>
</gene>
<dbReference type="PANTHER" id="PTHR34987">
    <property type="entry name" value="C, PUTATIVE (AFU_ORTHOLOGUE AFUA_3G02880)-RELATED"/>
    <property type="match status" value="1"/>
</dbReference>
<proteinExistence type="predicted"/>
<dbReference type="InterPro" id="IPR032790">
    <property type="entry name" value="GDE_C"/>
</dbReference>
<dbReference type="Gene3D" id="1.50.10.10">
    <property type="match status" value="1"/>
</dbReference>
<feature type="domain" description="Glycogen debranching enzyme C-terminal" evidence="1">
    <location>
        <begin position="336"/>
        <end position="567"/>
    </location>
</feature>
<dbReference type="EMBL" id="DSQF01000018">
    <property type="protein sequence ID" value="HGZ43440.1"/>
    <property type="molecule type" value="Genomic_DNA"/>
</dbReference>
<name>A0A832MLB9_UNCEI</name>
<evidence type="ECO:0000313" key="3">
    <source>
        <dbReference type="EMBL" id="HGZ43440.1"/>
    </source>
</evidence>
<dbReference type="GO" id="GO:0005975">
    <property type="term" value="P:carbohydrate metabolic process"/>
    <property type="evidence" value="ECO:0007669"/>
    <property type="project" value="InterPro"/>
</dbReference>
<evidence type="ECO:0000259" key="1">
    <source>
        <dbReference type="Pfam" id="PF06202"/>
    </source>
</evidence>
<dbReference type="SUPFAM" id="SSF48208">
    <property type="entry name" value="Six-hairpin glycosidases"/>
    <property type="match status" value="1"/>
</dbReference>
<dbReference type="Pfam" id="PF12439">
    <property type="entry name" value="GDE_N"/>
    <property type="match status" value="1"/>
</dbReference>
<dbReference type="InterPro" id="IPR024742">
    <property type="entry name" value="Glycogen_debranch_N"/>
</dbReference>
<dbReference type="InterPro" id="IPR012341">
    <property type="entry name" value="6hp_glycosidase-like_sf"/>
</dbReference>
<protein>
    <recommendedName>
        <fullName evidence="4">Glycogen debranching protein</fullName>
    </recommendedName>
</protein>
<organism evidence="3">
    <name type="scientific">Eiseniibacteriota bacterium</name>
    <dbReference type="NCBI Taxonomy" id="2212470"/>
    <lineage>
        <taxon>Bacteria</taxon>
        <taxon>Candidatus Eiseniibacteriota</taxon>
    </lineage>
</organism>
<evidence type="ECO:0000259" key="2">
    <source>
        <dbReference type="Pfam" id="PF12439"/>
    </source>
</evidence>
<dbReference type="PANTHER" id="PTHR34987:SF6">
    <property type="entry name" value="ALPHA-L-RHAMNOSIDASE SIX-HAIRPIN GLYCOSIDASE DOMAIN-CONTAINING PROTEIN"/>
    <property type="match status" value="1"/>
</dbReference>
<feature type="domain" description="Glycogen debranching enzyme bacterial and archaeal type N-terminal" evidence="2">
    <location>
        <begin position="17"/>
        <end position="222"/>
    </location>
</feature>
<dbReference type="InterPro" id="IPR008928">
    <property type="entry name" value="6-hairpin_glycosidase_sf"/>
</dbReference>
<comment type="caution">
    <text evidence="3">The sequence shown here is derived from an EMBL/GenBank/DDBJ whole genome shotgun (WGS) entry which is preliminary data.</text>
</comment>